<sequence length="108" mass="11707">MASHSDPRGRSTFALGVSAESVASSSREVEALDIDQRIETTSIVISGENGGFCIWIEIRSSSAVTTALASCPKTIVDLFRLATLYCHLTHVVSTTWRCPVVRDLEPPK</sequence>
<keyword evidence="2" id="KW-1185">Reference proteome</keyword>
<feature type="non-terminal residue" evidence="1">
    <location>
        <position position="108"/>
    </location>
</feature>
<dbReference type="Proteomes" id="UP001519460">
    <property type="component" value="Unassembled WGS sequence"/>
</dbReference>
<comment type="caution">
    <text evidence="1">The sequence shown here is derived from an EMBL/GenBank/DDBJ whole genome shotgun (WGS) entry which is preliminary data.</text>
</comment>
<evidence type="ECO:0000313" key="2">
    <source>
        <dbReference type="Proteomes" id="UP001519460"/>
    </source>
</evidence>
<proteinExistence type="predicted"/>
<protein>
    <submittedName>
        <fullName evidence="1">Uncharacterized protein</fullName>
    </submittedName>
</protein>
<dbReference type="EMBL" id="JACVVK020000212">
    <property type="protein sequence ID" value="KAK7484309.1"/>
    <property type="molecule type" value="Genomic_DNA"/>
</dbReference>
<name>A0ABD0KB50_9CAEN</name>
<gene>
    <name evidence="1" type="ORF">BaRGS_00024434</name>
</gene>
<dbReference type="AlphaFoldDB" id="A0ABD0KB50"/>
<evidence type="ECO:0000313" key="1">
    <source>
        <dbReference type="EMBL" id="KAK7484309.1"/>
    </source>
</evidence>
<reference evidence="1 2" key="1">
    <citation type="journal article" date="2023" name="Sci. Data">
        <title>Genome assembly of the Korean intertidal mud-creeper Batillaria attramentaria.</title>
        <authorList>
            <person name="Patra A.K."/>
            <person name="Ho P.T."/>
            <person name="Jun S."/>
            <person name="Lee S.J."/>
            <person name="Kim Y."/>
            <person name="Won Y.J."/>
        </authorList>
    </citation>
    <scope>NUCLEOTIDE SEQUENCE [LARGE SCALE GENOMIC DNA]</scope>
    <source>
        <strain evidence="1">Wonlab-2016</strain>
    </source>
</reference>
<organism evidence="1 2">
    <name type="scientific">Batillaria attramentaria</name>
    <dbReference type="NCBI Taxonomy" id="370345"/>
    <lineage>
        <taxon>Eukaryota</taxon>
        <taxon>Metazoa</taxon>
        <taxon>Spiralia</taxon>
        <taxon>Lophotrochozoa</taxon>
        <taxon>Mollusca</taxon>
        <taxon>Gastropoda</taxon>
        <taxon>Caenogastropoda</taxon>
        <taxon>Sorbeoconcha</taxon>
        <taxon>Cerithioidea</taxon>
        <taxon>Batillariidae</taxon>
        <taxon>Batillaria</taxon>
    </lineage>
</organism>
<accession>A0ABD0KB50</accession>